<dbReference type="GeneID" id="63778915"/>
<evidence type="ECO:0000313" key="4">
    <source>
        <dbReference type="Proteomes" id="UP000193689"/>
    </source>
</evidence>
<organism evidence="3 4">
    <name type="scientific">Pseudomassariella vexata</name>
    <dbReference type="NCBI Taxonomy" id="1141098"/>
    <lineage>
        <taxon>Eukaryota</taxon>
        <taxon>Fungi</taxon>
        <taxon>Dikarya</taxon>
        <taxon>Ascomycota</taxon>
        <taxon>Pezizomycotina</taxon>
        <taxon>Sordariomycetes</taxon>
        <taxon>Xylariomycetidae</taxon>
        <taxon>Amphisphaeriales</taxon>
        <taxon>Pseudomassariaceae</taxon>
        <taxon>Pseudomassariella</taxon>
    </lineage>
</organism>
<dbReference type="EMBL" id="MCFJ01000006">
    <property type="protein sequence ID" value="ORY64802.1"/>
    <property type="molecule type" value="Genomic_DNA"/>
</dbReference>
<dbReference type="Proteomes" id="UP000193689">
    <property type="component" value="Unassembled WGS sequence"/>
</dbReference>
<dbReference type="GO" id="GO:0008236">
    <property type="term" value="F:serine-type peptidase activity"/>
    <property type="evidence" value="ECO:0007669"/>
    <property type="project" value="InterPro"/>
</dbReference>
<sequence>MGKQTVTMKLEFCPSPQPNKTGVLLLPGGGYGNITNEKGLAPAQWLNERGYDAWVLSYTVSCTEPPVPIYPKPRDEALAAIVDIRSQKRITTLGIWGWSAGGHLAAITATRTEAELDFAILTYPVITLEHGNLVHDMSAQNGVSKSTPPTFILHTANDALVSVQNALLFAAAMAEHQRPFQLVVLPDGPHGIGLALEDEKHSWTDQLERWLKEFVTPV</sequence>
<dbReference type="AlphaFoldDB" id="A0A1Y2DZT6"/>
<dbReference type="OrthoDB" id="6499973at2759"/>
<protein>
    <submittedName>
        <fullName evidence="3">Alpha/Beta hydrolase protein</fullName>
    </submittedName>
</protein>
<dbReference type="InterPro" id="IPR001375">
    <property type="entry name" value="Peptidase_S9_cat"/>
</dbReference>
<dbReference type="STRING" id="1141098.A0A1Y2DZT6"/>
<evidence type="ECO:0000259" key="2">
    <source>
        <dbReference type="Pfam" id="PF00326"/>
    </source>
</evidence>
<dbReference type="SUPFAM" id="SSF53474">
    <property type="entry name" value="alpha/beta-Hydrolases"/>
    <property type="match status" value="1"/>
</dbReference>
<keyword evidence="4" id="KW-1185">Reference proteome</keyword>
<dbReference type="PANTHER" id="PTHR48081:SF6">
    <property type="entry name" value="PEPTIDASE S9 PROLYL OLIGOPEPTIDASE CATALYTIC DOMAIN-CONTAINING PROTEIN"/>
    <property type="match status" value="1"/>
</dbReference>
<reference evidence="3 4" key="1">
    <citation type="submission" date="2016-07" db="EMBL/GenBank/DDBJ databases">
        <title>Pervasive Adenine N6-methylation of Active Genes in Fungi.</title>
        <authorList>
            <consortium name="DOE Joint Genome Institute"/>
            <person name="Mondo S.J."/>
            <person name="Dannebaum R.O."/>
            <person name="Kuo R.C."/>
            <person name="Labutti K."/>
            <person name="Haridas S."/>
            <person name="Kuo A."/>
            <person name="Salamov A."/>
            <person name="Ahrendt S.R."/>
            <person name="Lipzen A."/>
            <person name="Sullivan W."/>
            <person name="Andreopoulos W.B."/>
            <person name="Clum A."/>
            <person name="Lindquist E."/>
            <person name="Daum C."/>
            <person name="Ramamoorthy G.K."/>
            <person name="Gryganskyi A."/>
            <person name="Culley D."/>
            <person name="Magnuson J.K."/>
            <person name="James T.Y."/>
            <person name="O'Malley M.A."/>
            <person name="Stajich J.E."/>
            <person name="Spatafora J.W."/>
            <person name="Visel A."/>
            <person name="Grigoriev I.V."/>
        </authorList>
    </citation>
    <scope>NUCLEOTIDE SEQUENCE [LARGE SCALE GENOMIC DNA]</scope>
    <source>
        <strain evidence="3 4">CBS 129021</strain>
    </source>
</reference>
<dbReference type="InterPro" id="IPR029058">
    <property type="entry name" value="AB_hydrolase_fold"/>
</dbReference>
<proteinExistence type="predicted"/>
<evidence type="ECO:0000313" key="3">
    <source>
        <dbReference type="EMBL" id="ORY64802.1"/>
    </source>
</evidence>
<dbReference type="GO" id="GO:0006508">
    <property type="term" value="P:proteolysis"/>
    <property type="evidence" value="ECO:0007669"/>
    <property type="project" value="InterPro"/>
</dbReference>
<dbReference type="PANTHER" id="PTHR48081">
    <property type="entry name" value="AB HYDROLASE SUPERFAMILY PROTEIN C4A8.06C"/>
    <property type="match status" value="1"/>
</dbReference>
<keyword evidence="1 3" id="KW-0378">Hydrolase</keyword>
<gene>
    <name evidence="3" type="ORF">BCR38DRAFT_465451</name>
</gene>
<name>A0A1Y2DZT6_9PEZI</name>
<dbReference type="RefSeq" id="XP_040715955.1">
    <property type="nucleotide sequence ID" value="XM_040862703.1"/>
</dbReference>
<feature type="domain" description="Peptidase S9 prolyl oligopeptidase catalytic" evidence="2">
    <location>
        <begin position="136"/>
        <end position="213"/>
    </location>
</feature>
<dbReference type="InParanoid" id="A0A1Y2DZT6"/>
<accession>A0A1Y2DZT6</accession>
<evidence type="ECO:0000256" key="1">
    <source>
        <dbReference type="ARBA" id="ARBA00022801"/>
    </source>
</evidence>
<comment type="caution">
    <text evidence="3">The sequence shown here is derived from an EMBL/GenBank/DDBJ whole genome shotgun (WGS) entry which is preliminary data.</text>
</comment>
<dbReference type="InterPro" id="IPR050300">
    <property type="entry name" value="GDXG_lipolytic_enzyme"/>
</dbReference>
<dbReference type="Pfam" id="PF00326">
    <property type="entry name" value="Peptidase_S9"/>
    <property type="match status" value="1"/>
</dbReference>
<dbReference type="Gene3D" id="3.40.50.1820">
    <property type="entry name" value="alpha/beta hydrolase"/>
    <property type="match status" value="1"/>
</dbReference>